<accession>X1BH87</accession>
<dbReference type="PANTHER" id="PTHR46743:SF2">
    <property type="entry name" value="TEICHOIC ACIDS EXPORT ATP-BINDING PROTEIN TAGH"/>
    <property type="match status" value="1"/>
</dbReference>
<evidence type="ECO:0000313" key="6">
    <source>
        <dbReference type="EMBL" id="GAG94385.1"/>
    </source>
</evidence>
<gene>
    <name evidence="6" type="ORF">S01H4_38802</name>
</gene>
<organism evidence="6">
    <name type="scientific">marine sediment metagenome</name>
    <dbReference type="NCBI Taxonomy" id="412755"/>
    <lineage>
        <taxon>unclassified sequences</taxon>
        <taxon>metagenomes</taxon>
        <taxon>ecological metagenomes</taxon>
    </lineage>
</organism>
<dbReference type="Gene3D" id="3.40.50.300">
    <property type="entry name" value="P-loop containing nucleotide triphosphate hydrolases"/>
    <property type="match status" value="1"/>
</dbReference>
<dbReference type="InterPro" id="IPR015860">
    <property type="entry name" value="ABC_transpr_TagH-like"/>
</dbReference>
<evidence type="ECO:0000259" key="5">
    <source>
        <dbReference type="Pfam" id="PF14524"/>
    </source>
</evidence>
<comment type="caution">
    <text evidence="6">The sequence shown here is derived from an EMBL/GenBank/DDBJ whole genome shotgun (WGS) entry which is preliminary data.</text>
</comment>
<dbReference type="GO" id="GO:0005524">
    <property type="term" value="F:ATP binding"/>
    <property type="evidence" value="ECO:0007669"/>
    <property type="project" value="UniProtKB-KW"/>
</dbReference>
<evidence type="ECO:0000256" key="1">
    <source>
        <dbReference type="ARBA" id="ARBA00005417"/>
    </source>
</evidence>
<feature type="non-terminal residue" evidence="6">
    <location>
        <position position="1"/>
    </location>
</feature>
<dbReference type="InterPro" id="IPR027417">
    <property type="entry name" value="P-loop_NTPase"/>
</dbReference>
<dbReference type="GO" id="GO:0140359">
    <property type="term" value="F:ABC-type transporter activity"/>
    <property type="evidence" value="ECO:0007669"/>
    <property type="project" value="InterPro"/>
</dbReference>
<sequence>GRISALIELGAGFHPDLTGKDNIYLSAALLGMTRQEIESRFEAIVEFSELERFLDTPVKRYSSGMYARLGFAVAAHVDPDILLTDEVLAVGDVAFQSKCYRRMAELREKGTTIIFVTHALPTMRRLCDRAILLYRGQIHADGEPAKVIEEYLGSDKYASNLTSRLKTSAADDGRQKENGDGPFRIEDLELFDRNGDLTNDCKTGEPLTIRVSYLAQKMVKDFSITVKVRGIDGTLYDGFNSAWDGFKQPPVLGKGSVDVTIDSLCLLDGKYLISVLISDGDGLTVYDWHSR</sequence>
<dbReference type="Pfam" id="PF14524">
    <property type="entry name" value="Wzt_C"/>
    <property type="match status" value="1"/>
</dbReference>
<comment type="similarity">
    <text evidence="1">Belongs to the ABC transporter superfamily.</text>
</comment>
<dbReference type="InterPro" id="IPR029439">
    <property type="entry name" value="Wzt_C"/>
</dbReference>
<name>X1BH87_9ZZZZ</name>
<keyword evidence="2" id="KW-0813">Transport</keyword>
<evidence type="ECO:0000256" key="4">
    <source>
        <dbReference type="ARBA" id="ARBA00022840"/>
    </source>
</evidence>
<dbReference type="GO" id="GO:0016020">
    <property type="term" value="C:membrane"/>
    <property type="evidence" value="ECO:0007669"/>
    <property type="project" value="InterPro"/>
</dbReference>
<dbReference type="Gene3D" id="2.70.50.60">
    <property type="entry name" value="abc- transporter (atp binding component) like domain"/>
    <property type="match status" value="1"/>
</dbReference>
<evidence type="ECO:0000256" key="3">
    <source>
        <dbReference type="ARBA" id="ARBA00022741"/>
    </source>
</evidence>
<dbReference type="CDD" id="cd03220">
    <property type="entry name" value="ABC_KpsT_Wzt"/>
    <property type="match status" value="1"/>
</dbReference>
<dbReference type="AlphaFoldDB" id="X1BH87"/>
<feature type="non-terminal residue" evidence="6">
    <location>
        <position position="291"/>
    </location>
</feature>
<reference evidence="6" key="1">
    <citation type="journal article" date="2014" name="Front. Microbiol.">
        <title>High frequency of phylogenetically diverse reductive dehalogenase-homologous genes in deep subseafloor sedimentary metagenomes.</title>
        <authorList>
            <person name="Kawai M."/>
            <person name="Futagami T."/>
            <person name="Toyoda A."/>
            <person name="Takaki Y."/>
            <person name="Nishi S."/>
            <person name="Hori S."/>
            <person name="Arai W."/>
            <person name="Tsubouchi T."/>
            <person name="Morono Y."/>
            <person name="Uchiyama I."/>
            <person name="Ito T."/>
            <person name="Fujiyama A."/>
            <person name="Inagaki F."/>
            <person name="Takami H."/>
        </authorList>
    </citation>
    <scope>NUCLEOTIDE SEQUENCE</scope>
    <source>
        <strain evidence="6">Expedition CK06-06</strain>
    </source>
</reference>
<dbReference type="CDD" id="cd10147">
    <property type="entry name" value="Wzt_C-like"/>
    <property type="match status" value="1"/>
</dbReference>
<evidence type="ECO:0000256" key="2">
    <source>
        <dbReference type="ARBA" id="ARBA00022448"/>
    </source>
</evidence>
<dbReference type="SUPFAM" id="SSF52540">
    <property type="entry name" value="P-loop containing nucleoside triphosphate hydrolases"/>
    <property type="match status" value="1"/>
</dbReference>
<dbReference type="EMBL" id="BART01020958">
    <property type="protein sequence ID" value="GAG94385.1"/>
    <property type="molecule type" value="Genomic_DNA"/>
</dbReference>
<dbReference type="InterPro" id="IPR050683">
    <property type="entry name" value="Bact_Polysacc_Export_ATP-bd"/>
</dbReference>
<protein>
    <recommendedName>
        <fullName evidence="5">Wzt C-terminal domain-containing protein</fullName>
    </recommendedName>
</protein>
<feature type="domain" description="Wzt C-terminal" evidence="5">
    <location>
        <begin position="175"/>
        <end position="290"/>
    </location>
</feature>
<keyword evidence="3" id="KW-0547">Nucleotide-binding</keyword>
<proteinExistence type="inferred from homology"/>
<keyword evidence="4" id="KW-0067">ATP-binding</keyword>
<dbReference type="PANTHER" id="PTHR46743">
    <property type="entry name" value="TEICHOIC ACIDS EXPORT ATP-BINDING PROTEIN TAGH"/>
    <property type="match status" value="1"/>
</dbReference>